<dbReference type="AlphaFoldDB" id="A0A8T1W2N0"/>
<proteinExistence type="predicted"/>
<dbReference type="Proteomes" id="UP000694044">
    <property type="component" value="Unassembled WGS sequence"/>
</dbReference>
<accession>A0A8T1W2N0</accession>
<sequence length="424" mass="47715">MPGDKEELLLLLRSSPQCIDSDDEVAAEKALAESLTLAQWSKPAAVEGTSKEENASERTRAKRRPAAVGTIKRRKAEMEKLHAVEQKLRTRLSQLKVAADEEARIKAGAGAALSSREKKAAIAQKSRAEREATERQLALRENHKLRVALQHQMQVTKSLRRLFQRRMRQEVRRECFPMKSAVVLCTQQDILASIAGSIRLRSDPVFDGLIVGLDEIYANVDGVFEKAGVHELPCLGRVNFSAKSNLKFVEFIDCYVVPFDVKCTESAVWGCLAEYDWTGPTNLASSYFDKTRNALLTYWVASFSGGGVTVPIKNCRVTRKYVEESRTVFISQTFIHPRSTPPIVLYETLRLVVRSHGNGLSMLGPTSVVESHREATRHYKDDLNRIVTRFNEVGTSAWDAAVTHFNHRVEDALVQRKWQNGELY</sequence>
<evidence type="ECO:0000313" key="3">
    <source>
        <dbReference type="Proteomes" id="UP000694044"/>
    </source>
</evidence>
<feature type="compositionally biased region" description="Basic and acidic residues" evidence="1">
    <location>
        <begin position="49"/>
        <end position="59"/>
    </location>
</feature>
<evidence type="ECO:0000256" key="1">
    <source>
        <dbReference type="SAM" id="MobiDB-lite"/>
    </source>
</evidence>
<gene>
    <name evidence="2" type="ORF">PHYPSEUDO_000302</name>
</gene>
<keyword evidence="3" id="KW-1185">Reference proteome</keyword>
<dbReference type="EMBL" id="JAGDFM010000101">
    <property type="protein sequence ID" value="KAG7386373.1"/>
    <property type="molecule type" value="Genomic_DNA"/>
</dbReference>
<reference evidence="2" key="1">
    <citation type="submission" date="2021-02" db="EMBL/GenBank/DDBJ databases">
        <authorList>
            <person name="Palmer J.M."/>
        </authorList>
    </citation>
    <scope>NUCLEOTIDE SEQUENCE</scope>
    <source>
        <strain evidence="2">SCRP734</strain>
    </source>
</reference>
<dbReference type="OrthoDB" id="125618at2759"/>
<name>A0A8T1W2N0_9STRA</name>
<protein>
    <submittedName>
        <fullName evidence="2">Uncharacterized protein</fullName>
    </submittedName>
</protein>
<comment type="caution">
    <text evidence="2">The sequence shown here is derived from an EMBL/GenBank/DDBJ whole genome shotgun (WGS) entry which is preliminary data.</text>
</comment>
<organism evidence="2 3">
    <name type="scientific">Phytophthora pseudosyringae</name>
    <dbReference type="NCBI Taxonomy" id="221518"/>
    <lineage>
        <taxon>Eukaryota</taxon>
        <taxon>Sar</taxon>
        <taxon>Stramenopiles</taxon>
        <taxon>Oomycota</taxon>
        <taxon>Peronosporomycetes</taxon>
        <taxon>Peronosporales</taxon>
        <taxon>Peronosporaceae</taxon>
        <taxon>Phytophthora</taxon>
    </lineage>
</organism>
<feature type="region of interest" description="Disordered" evidence="1">
    <location>
        <begin position="41"/>
        <end position="65"/>
    </location>
</feature>
<evidence type="ECO:0000313" key="2">
    <source>
        <dbReference type="EMBL" id="KAG7386373.1"/>
    </source>
</evidence>